<protein>
    <submittedName>
        <fullName evidence="2">Uncharacterized protein</fullName>
    </submittedName>
</protein>
<dbReference type="AlphaFoldDB" id="Q8EVN0"/>
<dbReference type="Pfam" id="PF06782">
    <property type="entry name" value="UPF0236"/>
    <property type="match status" value="1"/>
</dbReference>
<evidence type="ECO:0000313" key="3">
    <source>
        <dbReference type="Proteomes" id="UP000002522"/>
    </source>
</evidence>
<dbReference type="KEGG" id="mpe:MYPE5310"/>
<sequence length="205" mass="25088">MNIDNHYINKSNLDYLDFSKKAESLIKKPNYFENSVEDERILNLRKCEEIANQLKELDESLFLNRKELTKKYNTKVYVWNKESRIIITPFGEVKFQRRSYFYIDQYNKKIWFYLLDDYINLEKYKRFDTNYKNRIFNKIKNDKVYSLEQLSKVNYRNCCKATVHNFLKGKVLNEEFDNQEKLVLDPSKNLYVNIDDTYVYFKNKD</sequence>
<dbReference type="Proteomes" id="UP000002522">
    <property type="component" value="Chromosome"/>
</dbReference>
<comment type="similarity">
    <text evidence="1">Belongs to the UPF0236 family.</text>
</comment>
<dbReference type="InParanoid" id="Q8EVN0"/>
<keyword evidence="3" id="KW-1185">Reference proteome</keyword>
<accession>Q8EVN0</accession>
<evidence type="ECO:0000256" key="1">
    <source>
        <dbReference type="ARBA" id="ARBA00006539"/>
    </source>
</evidence>
<dbReference type="InterPro" id="IPR009620">
    <property type="entry name" value="UPF0236"/>
</dbReference>
<dbReference type="HOGENOM" id="CLU_1336290_0_0_14"/>
<proteinExistence type="inferred from homology"/>
<reference evidence="2 3" key="1">
    <citation type="journal article" date="2002" name="Nucleic Acids Res.">
        <title>The complete genomic sequence of Mycoplasma penetrans, an intracellular bacterial pathogen in humans.</title>
        <authorList>
            <person name="Sasaki Y."/>
            <person name="Ishikawa J."/>
            <person name="Yamashita A."/>
            <person name="Oshima K."/>
            <person name="Kenri T."/>
            <person name="Furuya K."/>
            <person name="Yoshino C."/>
            <person name="Horino A."/>
            <person name="Shiba T."/>
            <person name="Sasaki T."/>
            <person name="Hattori M."/>
        </authorList>
    </citation>
    <scope>NUCLEOTIDE SEQUENCE [LARGE SCALE GENOMIC DNA]</scope>
    <source>
        <strain evidence="2 3">HF-2</strain>
    </source>
</reference>
<dbReference type="RefSeq" id="WP_011077355.1">
    <property type="nucleotide sequence ID" value="NC_004432.1"/>
</dbReference>
<evidence type="ECO:0000313" key="2">
    <source>
        <dbReference type="EMBL" id="BAC44321.1"/>
    </source>
</evidence>
<dbReference type="EMBL" id="BA000026">
    <property type="protein sequence ID" value="BAC44321.1"/>
    <property type="molecule type" value="Genomic_DNA"/>
</dbReference>
<name>Q8EVN0_MALP2</name>
<gene>
    <name evidence="2" type="ordered locus">MYPE5310</name>
</gene>
<organism evidence="2 3">
    <name type="scientific">Malacoplasma penetrans (strain HF-2)</name>
    <name type="common">Mycoplasma penetrans</name>
    <dbReference type="NCBI Taxonomy" id="272633"/>
    <lineage>
        <taxon>Bacteria</taxon>
        <taxon>Bacillati</taxon>
        <taxon>Mycoplasmatota</taxon>
        <taxon>Mycoplasmoidales</taxon>
        <taxon>Mycoplasmoidaceae</taxon>
        <taxon>Malacoplasma</taxon>
    </lineage>
</organism>